<comment type="caution">
    <text evidence="2">The sequence shown here is derived from an EMBL/GenBank/DDBJ whole genome shotgun (WGS) entry which is preliminary data.</text>
</comment>
<dbReference type="InterPro" id="IPR007630">
    <property type="entry name" value="RNA_pol_sigma70_r4"/>
</dbReference>
<accession>A0A1F6WJV6</accession>
<evidence type="ECO:0000259" key="1">
    <source>
        <dbReference type="Pfam" id="PF04545"/>
    </source>
</evidence>
<organism evidence="2 3">
    <name type="scientific">Candidatus Nomurabacteria bacterium RIFCSPHIGHO2_02_FULL_42_24</name>
    <dbReference type="NCBI Taxonomy" id="1801757"/>
    <lineage>
        <taxon>Bacteria</taxon>
        <taxon>Candidatus Nomuraibacteriota</taxon>
    </lineage>
</organism>
<dbReference type="InterPro" id="IPR050239">
    <property type="entry name" value="Sigma-70_RNA_pol_init_factors"/>
</dbReference>
<feature type="domain" description="RNA polymerase sigma-70 region 4" evidence="1">
    <location>
        <begin position="18"/>
        <end position="71"/>
    </location>
</feature>
<dbReference type="InterPro" id="IPR038087">
    <property type="entry name" value="RNAP_delta_N_dom_sf"/>
</dbReference>
<evidence type="ECO:0000313" key="2">
    <source>
        <dbReference type="EMBL" id="OGI82177.1"/>
    </source>
</evidence>
<dbReference type="Gene3D" id="1.10.10.10">
    <property type="entry name" value="Winged helix-like DNA-binding domain superfamily/Winged helix DNA-binding domain"/>
    <property type="match status" value="1"/>
</dbReference>
<dbReference type="CDD" id="cd06171">
    <property type="entry name" value="Sigma70_r4"/>
    <property type="match status" value="1"/>
</dbReference>
<dbReference type="Gene3D" id="1.10.10.1250">
    <property type="entry name" value="RNA polymerase, subunit delta, N-terminal domain"/>
    <property type="match status" value="1"/>
</dbReference>
<evidence type="ECO:0000313" key="3">
    <source>
        <dbReference type="Proteomes" id="UP000179880"/>
    </source>
</evidence>
<dbReference type="AlphaFoldDB" id="A0A1F6WJV6"/>
<protein>
    <recommendedName>
        <fullName evidence="1">RNA polymerase sigma-70 region 4 domain-containing protein</fullName>
    </recommendedName>
</protein>
<name>A0A1F6WJV6_9BACT</name>
<sequence>MLKTQLKYKPKQVTKKIMANLPKRTSEVIEGRFGLSGDWRRKTLESIGQKYGITRERVRQIEEAALASIRKSAEYQNEQDAFQELRELIISLGGVVREDDFLSSLSPDSETRNHVNFHLILGDEFTRHHEDDDFHPRWSVDSDLTECVHNSLKNLYSTLSDEELLSEDQITKRFISKLEGTAEKYKNAEITRRWLRISKLIGQNPLGEWGKTESSNINVRNIRDYAFLAMRHKGEPLHFRDLAKNICDVFGREVHTAACHNELIKDPRFVLVGRGIYALSSWGYRPGIVREIIEEIIKENGPLSREKITQNVLKERQVKPNTIMVNLQNSKYFKRNKDGLYALV</sequence>
<dbReference type="Pfam" id="PF04545">
    <property type="entry name" value="Sigma70_r4"/>
    <property type="match status" value="1"/>
</dbReference>
<dbReference type="Proteomes" id="UP000179880">
    <property type="component" value="Unassembled WGS sequence"/>
</dbReference>
<dbReference type="PANTHER" id="PTHR30603">
    <property type="entry name" value="RNA POLYMERASE SIGMA FACTOR RPO"/>
    <property type="match status" value="1"/>
</dbReference>
<dbReference type="PRINTS" id="PR00046">
    <property type="entry name" value="SIGMA70FCT"/>
</dbReference>
<dbReference type="InterPro" id="IPR000943">
    <property type="entry name" value="RNA_pol_sigma70"/>
</dbReference>
<dbReference type="InterPro" id="IPR036388">
    <property type="entry name" value="WH-like_DNA-bd_sf"/>
</dbReference>
<dbReference type="EMBL" id="MFUH01000010">
    <property type="protein sequence ID" value="OGI82177.1"/>
    <property type="molecule type" value="Genomic_DNA"/>
</dbReference>
<reference evidence="2 3" key="1">
    <citation type="journal article" date="2016" name="Nat. Commun.">
        <title>Thousands of microbial genomes shed light on interconnected biogeochemical processes in an aquifer system.</title>
        <authorList>
            <person name="Anantharaman K."/>
            <person name="Brown C.T."/>
            <person name="Hug L.A."/>
            <person name="Sharon I."/>
            <person name="Castelle C.J."/>
            <person name="Probst A.J."/>
            <person name="Thomas B.C."/>
            <person name="Singh A."/>
            <person name="Wilkins M.J."/>
            <person name="Karaoz U."/>
            <person name="Brodie E.L."/>
            <person name="Williams K.H."/>
            <person name="Hubbard S.S."/>
            <person name="Banfield J.F."/>
        </authorList>
    </citation>
    <scope>NUCLEOTIDE SEQUENCE [LARGE SCALE GENOMIC DNA]</scope>
</reference>
<dbReference type="GO" id="GO:0003700">
    <property type="term" value="F:DNA-binding transcription factor activity"/>
    <property type="evidence" value="ECO:0007669"/>
    <property type="project" value="InterPro"/>
</dbReference>
<dbReference type="GO" id="GO:0006352">
    <property type="term" value="P:DNA-templated transcription initiation"/>
    <property type="evidence" value="ECO:0007669"/>
    <property type="project" value="InterPro"/>
</dbReference>
<proteinExistence type="predicted"/>
<dbReference type="PANTHER" id="PTHR30603:SF47">
    <property type="entry name" value="RNA POLYMERASE SIGMA FACTOR SIGD, CHLOROPLASTIC"/>
    <property type="match status" value="1"/>
</dbReference>
<gene>
    <name evidence="2" type="ORF">A3B93_01400</name>
</gene>
<dbReference type="InterPro" id="IPR013324">
    <property type="entry name" value="RNA_pol_sigma_r3/r4-like"/>
</dbReference>
<dbReference type="SUPFAM" id="SSF88659">
    <property type="entry name" value="Sigma3 and sigma4 domains of RNA polymerase sigma factors"/>
    <property type="match status" value="1"/>
</dbReference>